<feature type="non-terminal residue" evidence="1">
    <location>
        <position position="1"/>
    </location>
</feature>
<dbReference type="EMBL" id="CAJVPY010036109">
    <property type="protein sequence ID" value="CAG8801640.1"/>
    <property type="molecule type" value="Genomic_DNA"/>
</dbReference>
<evidence type="ECO:0000313" key="1">
    <source>
        <dbReference type="EMBL" id="CAG8801640.1"/>
    </source>
</evidence>
<keyword evidence="2" id="KW-1185">Reference proteome</keyword>
<dbReference type="AlphaFoldDB" id="A0A9N9PA94"/>
<evidence type="ECO:0000313" key="2">
    <source>
        <dbReference type="Proteomes" id="UP000789405"/>
    </source>
</evidence>
<accession>A0A9N9PA94</accession>
<name>A0A9N9PA94_9GLOM</name>
<sequence>TMSNYKNIGQIRPKKWNMSNLVPIYYNNSNWHLGTGTVQPISGSSNNWNSPIN</sequence>
<reference evidence="1" key="1">
    <citation type="submission" date="2021-06" db="EMBL/GenBank/DDBJ databases">
        <authorList>
            <person name="Kallberg Y."/>
            <person name="Tangrot J."/>
            <person name="Rosling A."/>
        </authorList>
    </citation>
    <scope>NUCLEOTIDE SEQUENCE</scope>
    <source>
        <strain evidence="1">MA453B</strain>
    </source>
</reference>
<proteinExistence type="predicted"/>
<dbReference type="Proteomes" id="UP000789405">
    <property type="component" value="Unassembled WGS sequence"/>
</dbReference>
<protein>
    <submittedName>
        <fullName evidence="1">12690_t:CDS:1</fullName>
    </submittedName>
</protein>
<organism evidence="1 2">
    <name type="scientific">Dentiscutata erythropus</name>
    <dbReference type="NCBI Taxonomy" id="1348616"/>
    <lineage>
        <taxon>Eukaryota</taxon>
        <taxon>Fungi</taxon>
        <taxon>Fungi incertae sedis</taxon>
        <taxon>Mucoromycota</taxon>
        <taxon>Glomeromycotina</taxon>
        <taxon>Glomeromycetes</taxon>
        <taxon>Diversisporales</taxon>
        <taxon>Gigasporaceae</taxon>
        <taxon>Dentiscutata</taxon>
    </lineage>
</organism>
<comment type="caution">
    <text evidence="1">The sequence shown here is derived from an EMBL/GenBank/DDBJ whole genome shotgun (WGS) entry which is preliminary data.</text>
</comment>
<gene>
    <name evidence="1" type="ORF">DERYTH_LOCUS23494</name>
</gene>